<gene>
    <name evidence="6" type="ORF">SAMN05660429_02013</name>
</gene>
<dbReference type="AlphaFoldDB" id="A0A1I0F1R4"/>
<comment type="similarity">
    <text evidence="2">Belongs to the universal stress protein A family.</text>
</comment>
<dbReference type="Pfam" id="PF00582">
    <property type="entry name" value="Usp"/>
    <property type="match status" value="1"/>
</dbReference>
<evidence type="ECO:0000313" key="6">
    <source>
        <dbReference type="EMBL" id="SET51305.1"/>
    </source>
</evidence>
<proteinExistence type="inferred from homology"/>
<keyword evidence="3" id="KW-0963">Cytoplasm</keyword>
<evidence type="ECO:0000256" key="3">
    <source>
        <dbReference type="ARBA" id="ARBA00022490"/>
    </source>
</evidence>
<accession>A0A1I0F1R4</accession>
<name>A0A1I0F1R4_THASX</name>
<dbReference type="PANTHER" id="PTHR47892">
    <property type="entry name" value="UNIVERSAL STRESS PROTEIN E"/>
    <property type="match status" value="1"/>
</dbReference>
<dbReference type="PRINTS" id="PR01438">
    <property type="entry name" value="UNVRSLSTRESS"/>
</dbReference>
<comment type="subcellular location">
    <subcellularLocation>
        <location evidence="1">Cytoplasm</location>
    </subcellularLocation>
</comment>
<dbReference type="RefSeq" id="WP_093329736.1">
    <property type="nucleotide sequence ID" value="NZ_AP027363.1"/>
</dbReference>
<dbReference type="OrthoDB" id="239260at2"/>
<evidence type="ECO:0000256" key="2">
    <source>
        <dbReference type="ARBA" id="ARBA00008791"/>
    </source>
</evidence>
<dbReference type="EMBL" id="FOHK01000008">
    <property type="protein sequence ID" value="SET51305.1"/>
    <property type="molecule type" value="Genomic_DNA"/>
</dbReference>
<organism evidence="6 7">
    <name type="scientific">Thalassotalea agarivorans</name>
    <name type="common">Thalassomonas agarivorans</name>
    <dbReference type="NCBI Taxonomy" id="349064"/>
    <lineage>
        <taxon>Bacteria</taxon>
        <taxon>Pseudomonadati</taxon>
        <taxon>Pseudomonadota</taxon>
        <taxon>Gammaproteobacteria</taxon>
        <taxon>Alteromonadales</taxon>
        <taxon>Colwelliaceae</taxon>
        <taxon>Thalassotalea</taxon>
    </lineage>
</organism>
<reference evidence="6 7" key="1">
    <citation type="submission" date="2016-10" db="EMBL/GenBank/DDBJ databases">
        <authorList>
            <person name="de Groot N.N."/>
        </authorList>
    </citation>
    <scope>NUCLEOTIDE SEQUENCE [LARGE SCALE GENOMIC DNA]</scope>
    <source>
        <strain evidence="6 7">DSM 19706</strain>
    </source>
</reference>
<dbReference type="SUPFAM" id="SSF52402">
    <property type="entry name" value="Adenine nucleotide alpha hydrolases-like"/>
    <property type="match status" value="2"/>
</dbReference>
<sequence length="287" mass="31973">MVRSILVITNAHETDNCSLNKARELATPFGANIEAVSFIKANESAQVSPEQIKQKADALDQDISTIFGNELPKQTIKSQVIVTDNIVDWVDDYCKSNAFDLIIKAGNRTESLFHTPCDWELIRRLQVPVLIASQQQWRQKPAILAAVDPATTDDVQIAINNEILNWTKLWGQTFDCDIHIVYCLPVSNILKELDIIDVEEYAQTHRVEAEEKLNHLMSGHDLPNVTTHVTAGTPERAIPHCANQLKAELVVMGSTGKTGIKGMLFGNIAEKVMHNLRTNSLIIESVK</sequence>
<dbReference type="Gene3D" id="3.40.50.12370">
    <property type="match status" value="1"/>
</dbReference>
<dbReference type="STRING" id="349064.SAMN05660429_02013"/>
<evidence type="ECO:0000256" key="4">
    <source>
        <dbReference type="ARBA" id="ARBA00037131"/>
    </source>
</evidence>
<feature type="domain" description="UspA" evidence="5">
    <location>
        <begin position="172"/>
        <end position="282"/>
    </location>
</feature>
<dbReference type="PANTHER" id="PTHR47892:SF1">
    <property type="entry name" value="UNIVERSAL STRESS PROTEIN E"/>
    <property type="match status" value="1"/>
</dbReference>
<comment type="function">
    <text evidence="4">Required for resistance to DNA-damaging agents.</text>
</comment>
<evidence type="ECO:0000259" key="5">
    <source>
        <dbReference type="Pfam" id="PF00582"/>
    </source>
</evidence>
<keyword evidence="7" id="KW-1185">Reference proteome</keyword>
<dbReference type="Proteomes" id="UP000199308">
    <property type="component" value="Unassembled WGS sequence"/>
</dbReference>
<dbReference type="GO" id="GO:0005737">
    <property type="term" value="C:cytoplasm"/>
    <property type="evidence" value="ECO:0007669"/>
    <property type="project" value="UniProtKB-SubCell"/>
</dbReference>
<evidence type="ECO:0000313" key="7">
    <source>
        <dbReference type="Proteomes" id="UP000199308"/>
    </source>
</evidence>
<evidence type="ECO:0000256" key="1">
    <source>
        <dbReference type="ARBA" id="ARBA00004496"/>
    </source>
</evidence>
<dbReference type="InterPro" id="IPR006016">
    <property type="entry name" value="UspA"/>
</dbReference>
<protein>
    <submittedName>
        <fullName evidence="6">Universal stress protein E</fullName>
    </submittedName>
</protein>
<dbReference type="InterPro" id="IPR006015">
    <property type="entry name" value="Universal_stress_UspA"/>
</dbReference>